<comment type="caution">
    <text evidence="1">The sequence shown here is derived from an EMBL/GenBank/DDBJ whole genome shotgun (WGS) entry which is preliminary data.</text>
</comment>
<dbReference type="Proteomes" id="UP000177025">
    <property type="component" value="Unassembled WGS sequence"/>
</dbReference>
<dbReference type="EMBL" id="MEUM01000118">
    <property type="protein sequence ID" value="OGC41190.1"/>
    <property type="molecule type" value="Genomic_DNA"/>
</dbReference>
<organism evidence="1 2">
    <name type="scientific">candidate division WOR-3 bacterium RBG_13_43_14</name>
    <dbReference type="NCBI Taxonomy" id="1802590"/>
    <lineage>
        <taxon>Bacteria</taxon>
        <taxon>Bacteria division WOR-3</taxon>
    </lineage>
</organism>
<name>A0A1F4U8L5_UNCW3</name>
<evidence type="ECO:0000313" key="2">
    <source>
        <dbReference type="Proteomes" id="UP000177025"/>
    </source>
</evidence>
<reference evidence="1 2" key="1">
    <citation type="journal article" date="2016" name="Nat. Commun.">
        <title>Thousands of microbial genomes shed light on interconnected biogeochemical processes in an aquifer system.</title>
        <authorList>
            <person name="Anantharaman K."/>
            <person name="Brown C.T."/>
            <person name="Hug L.A."/>
            <person name="Sharon I."/>
            <person name="Castelle C.J."/>
            <person name="Probst A.J."/>
            <person name="Thomas B.C."/>
            <person name="Singh A."/>
            <person name="Wilkins M.J."/>
            <person name="Karaoz U."/>
            <person name="Brodie E.L."/>
            <person name="Williams K.H."/>
            <person name="Hubbard S.S."/>
            <person name="Banfield J.F."/>
        </authorList>
    </citation>
    <scope>NUCLEOTIDE SEQUENCE [LARGE SCALE GENOMIC DNA]</scope>
</reference>
<gene>
    <name evidence="1" type="ORF">A2Y85_05140</name>
</gene>
<protein>
    <recommendedName>
        <fullName evidence="3">DUF5723 domain-containing protein</fullName>
    </recommendedName>
</protein>
<dbReference type="AlphaFoldDB" id="A0A1F4U8L5"/>
<accession>A0A1F4U8L5</accession>
<evidence type="ECO:0000313" key="1">
    <source>
        <dbReference type="EMBL" id="OGC41190.1"/>
    </source>
</evidence>
<evidence type="ECO:0008006" key="3">
    <source>
        <dbReference type="Google" id="ProtNLM"/>
    </source>
</evidence>
<proteinExistence type="predicted"/>
<sequence>MSQLLIAVFIFRASAFSLGGLGEDRSVFDQPLIDIGSTAELTLLLRPEFSLLNEGMNIRSIFWTNPFSFRLSAPINRNLQISFGNQERFNQDYDLYYEENDLTLHLKGMGSIEEVNSTVQLSSGHFRSAFRAGYLFGNAREVWDYLIGDYSLVDTFNYQYRGYILSSGLQYRFASIGFEGLGKLDMTKPSSDTTFDLPLRLTFKAVPRLFNGNAIVIIEKSIWDDPFLSPLRFQIGFSEGPYRIAYSYNPWYLESINEHSVNAHWRVPVSRMGVINLQLGIALRTKGEFREFCITPQLKLEVNEFFTRRKK</sequence>